<dbReference type="InterPro" id="IPR001878">
    <property type="entry name" value="Znf_CCHC"/>
</dbReference>
<feature type="region of interest" description="Disordered" evidence="2">
    <location>
        <begin position="565"/>
        <end position="607"/>
    </location>
</feature>
<organism evidence="4 5">
    <name type="scientific">Durusdinium trenchii</name>
    <dbReference type="NCBI Taxonomy" id="1381693"/>
    <lineage>
        <taxon>Eukaryota</taxon>
        <taxon>Sar</taxon>
        <taxon>Alveolata</taxon>
        <taxon>Dinophyceae</taxon>
        <taxon>Suessiales</taxon>
        <taxon>Symbiodiniaceae</taxon>
        <taxon>Durusdinium</taxon>
    </lineage>
</organism>
<dbReference type="PANTHER" id="PTHR11439:SF483">
    <property type="entry name" value="PEPTIDE SYNTHASE GLIP-LIKE, PUTATIVE (AFU_ORTHOLOGUE AFUA_3G12920)-RELATED"/>
    <property type="match status" value="1"/>
</dbReference>
<dbReference type="SMART" id="SM00343">
    <property type="entry name" value="ZnF_C2HC"/>
    <property type="match status" value="2"/>
</dbReference>
<accession>A0ABP0N8I8</accession>
<evidence type="ECO:0000313" key="5">
    <source>
        <dbReference type="Proteomes" id="UP001642484"/>
    </source>
</evidence>
<dbReference type="PANTHER" id="PTHR11439">
    <property type="entry name" value="GAG-POL-RELATED RETROTRANSPOSON"/>
    <property type="match status" value="1"/>
</dbReference>
<feature type="compositionally biased region" description="Polar residues" evidence="2">
    <location>
        <begin position="596"/>
        <end position="605"/>
    </location>
</feature>
<feature type="compositionally biased region" description="Low complexity" evidence="2">
    <location>
        <begin position="173"/>
        <end position="182"/>
    </location>
</feature>
<dbReference type="EMBL" id="CAXAMN010021362">
    <property type="protein sequence ID" value="CAK9058580.1"/>
    <property type="molecule type" value="Genomic_DNA"/>
</dbReference>
<feature type="region of interest" description="Disordered" evidence="2">
    <location>
        <begin position="161"/>
        <end position="186"/>
    </location>
</feature>
<feature type="compositionally biased region" description="Basic and acidic residues" evidence="2">
    <location>
        <begin position="241"/>
        <end position="251"/>
    </location>
</feature>
<feature type="compositionally biased region" description="Basic and acidic residues" evidence="2">
    <location>
        <begin position="665"/>
        <end position="681"/>
    </location>
</feature>
<evidence type="ECO:0000259" key="3">
    <source>
        <dbReference type="PROSITE" id="PS50158"/>
    </source>
</evidence>
<name>A0ABP0N8I8_9DINO</name>
<feature type="compositionally biased region" description="Basic and acidic residues" evidence="2">
    <location>
        <begin position="295"/>
        <end position="310"/>
    </location>
</feature>
<evidence type="ECO:0000256" key="2">
    <source>
        <dbReference type="SAM" id="MobiDB-lite"/>
    </source>
</evidence>
<gene>
    <name evidence="4" type="ORF">CCMP2556_LOCUS28883</name>
</gene>
<keyword evidence="1" id="KW-0479">Metal-binding</keyword>
<sequence>MLQALTNPERASYDTLQGALERWKALRSRYDRKKDQFGSREALPESLAMSALEKLVPKELVTHLMLNYARFKTFEEMEREVINFMEAKTGSRMVVSSNFAKPSGGNSGPVPMDVDSLDKVVSGNLASIVKKGGKGDGKGNANKIKFDGTCDNCGKYGHRKHDCWSKPTGAGKGSTSRSPTSSPKKEVKFTGTCNHCGKPGHKKAECWAAQGKGKGGKELNTQWKQKNIDLEESEPSNINQDKIDQKRRGEFGGRQAGEPNEMRLKTPSGEVVKAYGKATVHGKDDDEAQWGGRRRPQDPGECSKEEGARPHLVAQDRKTGMMMATALNQKGAVDTTGQKLLTRFLELLGYKDIVLKSDGEHSLVRMKKAAGRDAKNLVKTICEESPAGDSRANGEAEAAVREVKWRIKAVHLMLEKKIEGGLPGQKDTRLRCGSHAMWLSTDVRTPEERRTGKKWIKPMPVFGEKIFIKPAGKGKKSDASKMKEARFLGCHNRFGSVLGMTKEGVLVGTGFHTVAEGEKWGPLELDLKGAPWDVRAYVRRLPDEPIPAPSTPAVVVVPSTPMAAQGLPGDAGLTSSAPRAEEEAPAATTEAEVGGPSTSPQTPTATRAWPVRREHLVKFGRTAECPGCLSILKGAGFQQVAHNEACRSRIKKRLVEEQQAKAEETKRLREEHTMGRRRDSRTSSGTRRWWMRRRRLAEHDSGKSWQEPEVQEMIERKDTYLVQSPMCKFGMKMDNDAGERCYVRKETLWLTNSKHIAEELEGVCINKLKGREVHRHVHLIGRDRAKAAQVYPVPLVEAILRGLKKELVNNQALSAVEELLNGPSPDNGNEMDMELKQWEEEQYMDDVSGALLDPELVKKARELELQWLKKEEVYIRVPRREATGKLLQWKWIDVNKGDNENPFVRSRMVAKEIKKAKPVEMQLGGADTFSATPPIEAVYTLLSAFMSKDPKKGELKLANWDISRAHFMGRAARDIFMELPEQDMVPTDQEPMVAKLMRSMYGTQDASKIFQEDYQEWLKQNGGTFCPLCPAIFRFEERGLLGLVHGDDFLVVGEDAQLRWLDDILNKKYTAKWENLVGDGPGDKKSMTFLNRLIKYIPDGTDQGGRRLEIEADARHAEILLREFGFNKSTKGCDVPEDKMTQAELVEADRQPVLESKQVSLYRSMVMRMAYMSSDRPDLCHVVRTLASAMKSPKMVDWQRLKKAVRYLVKVPYPKRVFHEQPIEKSRRSTTGAVIKAGDHTILVKGTSQKIAALSSCESEFYGMRRMATHAELVKGIMAFWGFETQKVKLMVDSSAAKAMAERKGVGVNRHVQARYLWLQDKVFNKELEVNKVPGKINDADLVTKVQPKSVILAHLARPGFENSGREGHKGLT</sequence>
<feature type="region of interest" description="Disordered" evidence="2">
    <location>
        <begin position="665"/>
        <end position="684"/>
    </location>
</feature>
<keyword evidence="1" id="KW-0863">Zinc-finger</keyword>
<feature type="domain" description="CCHC-type" evidence="3">
    <location>
        <begin position="193"/>
        <end position="206"/>
    </location>
</feature>
<dbReference type="PROSITE" id="PS50158">
    <property type="entry name" value="ZF_CCHC"/>
    <property type="match status" value="2"/>
</dbReference>
<evidence type="ECO:0000313" key="4">
    <source>
        <dbReference type="EMBL" id="CAK9058580.1"/>
    </source>
</evidence>
<feature type="domain" description="CCHC-type" evidence="3">
    <location>
        <begin position="150"/>
        <end position="163"/>
    </location>
</feature>
<feature type="region of interest" description="Disordered" evidence="2">
    <location>
        <begin position="281"/>
        <end position="310"/>
    </location>
</feature>
<dbReference type="CDD" id="cd09272">
    <property type="entry name" value="RNase_HI_RT_Ty1"/>
    <property type="match status" value="1"/>
</dbReference>
<comment type="caution">
    <text evidence="4">The sequence shown here is derived from an EMBL/GenBank/DDBJ whole genome shotgun (WGS) entry which is preliminary data.</text>
</comment>
<proteinExistence type="predicted"/>
<evidence type="ECO:0000256" key="1">
    <source>
        <dbReference type="PROSITE-ProRule" id="PRU00047"/>
    </source>
</evidence>
<keyword evidence="5" id="KW-1185">Reference proteome</keyword>
<dbReference type="Proteomes" id="UP001642484">
    <property type="component" value="Unassembled WGS sequence"/>
</dbReference>
<protein>
    <recommendedName>
        <fullName evidence="3">CCHC-type domain-containing protein</fullName>
    </recommendedName>
</protein>
<dbReference type="Gene3D" id="4.10.60.10">
    <property type="entry name" value="Zinc finger, CCHC-type"/>
    <property type="match status" value="1"/>
</dbReference>
<keyword evidence="1" id="KW-0862">Zinc</keyword>
<feature type="region of interest" description="Disordered" evidence="2">
    <location>
        <begin position="230"/>
        <end position="262"/>
    </location>
</feature>
<reference evidence="4 5" key="1">
    <citation type="submission" date="2024-02" db="EMBL/GenBank/DDBJ databases">
        <authorList>
            <person name="Chen Y."/>
            <person name="Shah S."/>
            <person name="Dougan E. K."/>
            <person name="Thang M."/>
            <person name="Chan C."/>
        </authorList>
    </citation>
    <scope>NUCLEOTIDE SEQUENCE [LARGE SCALE GENOMIC DNA]</scope>
</reference>